<dbReference type="AlphaFoldDB" id="A0A178D6H8"/>
<sequence length="237" mass="26631">MTADRIDKSKELYNLRAPAEHAKEDPGSEYIVQLLDDFLHEGPNRRHQCLVFELLGPPLSIIVEGYHSGGERLDTETILKASTQLLQAVAFMHKAGYAHGDEDDEDDDDIRLVDLGEEFSLDAIPERLAQSPGMQAPQTIVTDRYLLSHILNIAMQMVDNRHWEQMKLDASGGSPLEETRPLPGLRLEQMFDKHVEEPELKILLPVVEGLTRFLPSDRTSAQQALEILTAANDNLET</sequence>
<keyword evidence="3" id="KW-0547">Nucleotide-binding</keyword>
<reference evidence="7 8" key="1">
    <citation type="submission" date="2016-03" db="EMBL/GenBank/DDBJ databases">
        <title>The draft genome sequence of Fonsecaea nubica causative agent of cutaneous subcutaneous infection in human host.</title>
        <authorList>
            <person name="Costa F."/>
            <person name="Sybren D.H."/>
            <person name="Raittz R.T."/>
            <person name="Weiss V.A."/>
            <person name="Leao A.C."/>
            <person name="Gomes R."/>
            <person name="De Souza E.M."/>
            <person name="Pedrosa F.O."/>
            <person name="Steffens M.B."/>
            <person name="Bombassaro A."/>
            <person name="Tadra-Sfeir M.Z."/>
            <person name="Moreno L.F."/>
            <person name="Najafzadeh M.J."/>
            <person name="Felipe M.S."/>
            <person name="Teixeira M."/>
            <person name="Sun J."/>
            <person name="Xi L."/>
            <person name="Castro M.A."/>
            <person name="Vicente V.A."/>
        </authorList>
    </citation>
    <scope>NUCLEOTIDE SEQUENCE [LARGE SCALE GENOMIC DNA]</scope>
    <source>
        <strain evidence="7 8">CBS 269.64</strain>
    </source>
</reference>
<dbReference type="PANTHER" id="PTHR45646">
    <property type="entry name" value="SERINE/THREONINE-PROTEIN KINASE DOA-RELATED"/>
    <property type="match status" value="1"/>
</dbReference>
<dbReference type="GO" id="GO:0005524">
    <property type="term" value="F:ATP binding"/>
    <property type="evidence" value="ECO:0007669"/>
    <property type="project" value="UniProtKB-KW"/>
</dbReference>
<feature type="domain" description="Protein kinase" evidence="6">
    <location>
        <begin position="6"/>
        <end position="227"/>
    </location>
</feature>
<evidence type="ECO:0000256" key="4">
    <source>
        <dbReference type="ARBA" id="ARBA00022777"/>
    </source>
</evidence>
<dbReference type="EMBL" id="LVCJ01000016">
    <property type="protein sequence ID" value="OAL37267.1"/>
    <property type="molecule type" value="Genomic_DNA"/>
</dbReference>
<keyword evidence="5" id="KW-0067">ATP-binding</keyword>
<keyword evidence="1" id="KW-0723">Serine/threonine-protein kinase</keyword>
<evidence type="ECO:0000259" key="6">
    <source>
        <dbReference type="SMART" id="SM00220"/>
    </source>
</evidence>
<dbReference type="OrthoDB" id="4119926at2759"/>
<dbReference type="GeneID" id="34586865"/>
<evidence type="ECO:0000256" key="2">
    <source>
        <dbReference type="ARBA" id="ARBA00022679"/>
    </source>
</evidence>
<keyword evidence="2" id="KW-0808">Transferase</keyword>
<dbReference type="SMART" id="SM00220">
    <property type="entry name" value="S_TKc"/>
    <property type="match status" value="1"/>
</dbReference>
<organism evidence="7 8">
    <name type="scientific">Fonsecaea nubica</name>
    <dbReference type="NCBI Taxonomy" id="856822"/>
    <lineage>
        <taxon>Eukaryota</taxon>
        <taxon>Fungi</taxon>
        <taxon>Dikarya</taxon>
        <taxon>Ascomycota</taxon>
        <taxon>Pezizomycotina</taxon>
        <taxon>Eurotiomycetes</taxon>
        <taxon>Chaetothyriomycetidae</taxon>
        <taxon>Chaetothyriales</taxon>
        <taxon>Herpotrichiellaceae</taxon>
        <taxon>Fonsecaea</taxon>
    </lineage>
</organism>
<evidence type="ECO:0000256" key="5">
    <source>
        <dbReference type="ARBA" id="ARBA00022840"/>
    </source>
</evidence>
<dbReference type="RefSeq" id="XP_022502279.1">
    <property type="nucleotide sequence ID" value="XM_022641746.1"/>
</dbReference>
<keyword evidence="4" id="KW-0418">Kinase</keyword>
<dbReference type="Proteomes" id="UP000185904">
    <property type="component" value="Unassembled WGS sequence"/>
</dbReference>
<dbReference type="GO" id="GO:0004674">
    <property type="term" value="F:protein serine/threonine kinase activity"/>
    <property type="evidence" value="ECO:0007669"/>
    <property type="project" value="UniProtKB-KW"/>
</dbReference>
<gene>
    <name evidence="7" type="ORF">AYO20_03443</name>
</gene>
<evidence type="ECO:0000313" key="7">
    <source>
        <dbReference type="EMBL" id="OAL37267.1"/>
    </source>
</evidence>
<comment type="caution">
    <text evidence="7">The sequence shown here is derived from an EMBL/GenBank/DDBJ whole genome shotgun (WGS) entry which is preliminary data.</text>
</comment>
<accession>A0A178D6H8</accession>
<dbReference type="InterPro" id="IPR051175">
    <property type="entry name" value="CLK_kinases"/>
</dbReference>
<dbReference type="InterPro" id="IPR011009">
    <property type="entry name" value="Kinase-like_dom_sf"/>
</dbReference>
<evidence type="ECO:0000313" key="8">
    <source>
        <dbReference type="Proteomes" id="UP000185904"/>
    </source>
</evidence>
<evidence type="ECO:0000256" key="3">
    <source>
        <dbReference type="ARBA" id="ARBA00022741"/>
    </source>
</evidence>
<dbReference type="Gene3D" id="1.10.510.10">
    <property type="entry name" value="Transferase(Phosphotransferase) domain 1"/>
    <property type="match status" value="1"/>
</dbReference>
<dbReference type="SUPFAM" id="SSF56112">
    <property type="entry name" value="Protein kinase-like (PK-like)"/>
    <property type="match status" value="1"/>
</dbReference>
<name>A0A178D6H8_9EURO</name>
<dbReference type="InterPro" id="IPR000719">
    <property type="entry name" value="Prot_kinase_dom"/>
</dbReference>
<keyword evidence="8" id="KW-1185">Reference proteome</keyword>
<proteinExistence type="predicted"/>
<dbReference type="Gene3D" id="3.30.200.20">
    <property type="entry name" value="Phosphorylase Kinase, domain 1"/>
    <property type="match status" value="1"/>
</dbReference>
<protein>
    <recommendedName>
        <fullName evidence="6">Protein kinase domain-containing protein</fullName>
    </recommendedName>
</protein>
<evidence type="ECO:0000256" key="1">
    <source>
        <dbReference type="ARBA" id="ARBA00022527"/>
    </source>
</evidence>